<dbReference type="GO" id="GO:0004888">
    <property type="term" value="F:transmembrane signaling receptor activity"/>
    <property type="evidence" value="ECO:0007669"/>
    <property type="project" value="InterPro"/>
</dbReference>
<dbReference type="PANTHER" id="PTHR43531">
    <property type="entry name" value="PROTEIN ICFG"/>
    <property type="match status" value="1"/>
</dbReference>
<feature type="region of interest" description="Disordered" evidence="5">
    <location>
        <begin position="757"/>
        <end position="791"/>
    </location>
</feature>
<feature type="coiled-coil region" evidence="4">
    <location>
        <begin position="95"/>
        <end position="122"/>
    </location>
</feature>
<dbReference type="InterPro" id="IPR051310">
    <property type="entry name" value="MCP_chemotaxis"/>
</dbReference>
<organism evidence="10 11">
    <name type="scientific">Roseobacter denitrificans (strain ATCC 33942 / OCh 114)</name>
    <name type="common">Erythrobacter sp. (strain OCh 114)</name>
    <name type="synonym">Roseobacter denitrificans</name>
    <dbReference type="NCBI Taxonomy" id="375451"/>
    <lineage>
        <taxon>Bacteria</taxon>
        <taxon>Pseudomonadati</taxon>
        <taxon>Pseudomonadota</taxon>
        <taxon>Alphaproteobacteria</taxon>
        <taxon>Rhodobacterales</taxon>
        <taxon>Roseobacteraceae</taxon>
        <taxon>Roseobacter</taxon>
    </lineage>
</organism>
<dbReference type="PRINTS" id="PR00260">
    <property type="entry name" value="CHEMTRNSDUCR"/>
</dbReference>
<dbReference type="InterPro" id="IPR004089">
    <property type="entry name" value="MCPsignal_dom"/>
</dbReference>
<dbReference type="InterPro" id="IPR032255">
    <property type="entry name" value="HBM"/>
</dbReference>
<feature type="domain" description="HAMP" evidence="8">
    <location>
        <begin position="300"/>
        <end position="353"/>
    </location>
</feature>
<dbReference type="InterPro" id="IPR003660">
    <property type="entry name" value="HAMP_dom"/>
</dbReference>
<sequence>MIALIMLVGGFAIFQTNSLAKTLKDYRQIATSEVLATHMEEDLFKTRISAYRFRSDKNPENLTDLSGHVASIMDQQAELYERLSGSMVQDQIIPIPDLLTEYEALMKDAVELQQERDALVAQTSAIGSKARQQLSEVMSVALEDRDTEASSLAGLASTNLMLARLYLERFLVYNNPDDAERASLETENARAGVNRLLFTLRNANRRELAKQTLTDLDQFEAASANVTEIIQTRNAKFTRMDEIGPIALDKLAAVVSDLSARQKVLGAASSARAESAILAVIAMVSGGTVIGALLAFFTGRIISRRLTKITEDMGELADGNLDVDIQRSTEKHEIGKMTNAMVVFLENARKARDLDLEVKENERLEREREVAEQAREAKVEAERRAAEERERQAELQRMKTLENFQKDMERVLGEAASGNFSNRMSDSMEDAGLVALAGVINRLLEVTETNIADVVRSIDELSKGNLGIRIEGKREGAFLQMKDDFNTALTTLSATMARIMQSGQTVSATSSELEDSALGMAKRAEDNAAAVEETSAAIEEISASVRQVVNNAKAANDATKKVRESADKSRHISNDTEASINEMTEASAQINNVVKVIEDIAFQINLLALNAGVEAARAGEAGRGFSVVASEVRGLAQRSQEAVQEIGQVIEKNNRSVEVGVEKVARSRQALEGIIADVEVASDQISAIASAVEEQAVGIDEVNSAVRSIDTTTQTNAAALEEMTASSVSLSQEASELANTLGQFHGIDLDAVRPIEPKAAPGDTQEVHRGQKIKDENGAMKATGTTGWEEF</sequence>
<dbReference type="PROSITE" id="PS51753">
    <property type="entry name" value="HBM"/>
    <property type="match status" value="1"/>
</dbReference>
<comment type="similarity">
    <text evidence="2">Belongs to the methyl-accepting chemotaxis (MCP) protein family.</text>
</comment>
<dbReference type="GO" id="GO:0005886">
    <property type="term" value="C:plasma membrane"/>
    <property type="evidence" value="ECO:0007669"/>
    <property type="project" value="TreeGrafter"/>
</dbReference>
<evidence type="ECO:0000256" key="1">
    <source>
        <dbReference type="ARBA" id="ARBA00022500"/>
    </source>
</evidence>
<reference evidence="10 11" key="1">
    <citation type="journal article" date="2007" name="J. Bacteriol.">
        <title>The complete genome sequence of Roseobacter denitrificans reveals a mixotrophic rather than photosynthetic metabolism.</title>
        <authorList>
            <person name="Swingley W.D."/>
            <person name="Sadekar S."/>
            <person name="Mastrian S.D."/>
            <person name="Matthies H.J."/>
            <person name="Hao J."/>
            <person name="Ramos H."/>
            <person name="Acharya C.R."/>
            <person name="Conrad A.L."/>
            <person name="Taylor H.L."/>
            <person name="Dejesa L.C."/>
            <person name="Shah M.K."/>
            <person name="O'huallachain M.E."/>
            <person name="Lince M.T."/>
            <person name="Blankenship R.E."/>
            <person name="Beatty J.T."/>
            <person name="Touchman J.W."/>
        </authorList>
    </citation>
    <scope>NUCLEOTIDE SEQUENCE [LARGE SCALE GENOMIC DNA]</scope>
    <source>
        <strain evidence="11">ATCC 33942 / OCh 114</strain>
    </source>
</reference>
<keyword evidence="6" id="KW-0472">Membrane</keyword>
<name>Q16B24_ROSDO</name>
<dbReference type="EMBL" id="CP000362">
    <property type="protein sequence ID" value="ABG30819.1"/>
    <property type="molecule type" value="Genomic_DNA"/>
</dbReference>
<proteinExistence type="inferred from homology"/>
<evidence type="ECO:0000256" key="2">
    <source>
        <dbReference type="ARBA" id="ARBA00029447"/>
    </source>
</evidence>
<keyword evidence="4" id="KW-0175">Coiled coil</keyword>
<evidence type="ECO:0000313" key="11">
    <source>
        <dbReference type="Proteomes" id="UP000007029"/>
    </source>
</evidence>
<dbReference type="Gene3D" id="6.10.340.10">
    <property type="match status" value="1"/>
</dbReference>
<keyword evidence="6" id="KW-0812">Transmembrane</keyword>
<dbReference type="SMART" id="SM01358">
    <property type="entry name" value="HBM"/>
    <property type="match status" value="1"/>
</dbReference>
<keyword evidence="11" id="KW-1185">Reference proteome</keyword>
<dbReference type="Pfam" id="PF00672">
    <property type="entry name" value="HAMP"/>
    <property type="match status" value="1"/>
</dbReference>
<dbReference type="PROSITE" id="PS50885">
    <property type="entry name" value="HAMP"/>
    <property type="match status" value="2"/>
</dbReference>
<dbReference type="InterPro" id="IPR004090">
    <property type="entry name" value="Chemotax_Me-accpt_rcpt"/>
</dbReference>
<evidence type="ECO:0000256" key="5">
    <source>
        <dbReference type="SAM" id="MobiDB-lite"/>
    </source>
</evidence>
<keyword evidence="6" id="KW-1133">Transmembrane helix</keyword>
<evidence type="ECO:0000259" key="9">
    <source>
        <dbReference type="PROSITE" id="PS51753"/>
    </source>
</evidence>
<dbReference type="AlphaFoldDB" id="Q16B24"/>
<dbReference type="Pfam" id="PF00015">
    <property type="entry name" value="MCPsignal"/>
    <property type="match status" value="1"/>
</dbReference>
<keyword evidence="1" id="KW-0145">Chemotaxis</keyword>
<feature type="domain" description="Methyl-accepting transducer" evidence="7">
    <location>
        <begin position="502"/>
        <end position="731"/>
    </location>
</feature>
<accession>Q16B24</accession>
<dbReference type="KEGG" id="rde:RD1_1168"/>
<feature type="domain" description="HAMP" evidence="8">
    <location>
        <begin position="451"/>
        <end position="497"/>
    </location>
</feature>
<gene>
    <name evidence="10" type="primary">mcpA</name>
    <name evidence="10" type="ordered locus">RD1_1168</name>
</gene>
<feature type="coiled-coil region" evidence="4">
    <location>
        <begin position="347"/>
        <end position="398"/>
    </location>
</feature>
<keyword evidence="3" id="KW-0807">Transducer</keyword>
<dbReference type="HOGENOM" id="CLU_000445_107_20_5"/>
<evidence type="ECO:0000256" key="3">
    <source>
        <dbReference type="PROSITE-ProRule" id="PRU00284"/>
    </source>
</evidence>
<dbReference type="STRING" id="375451.RD1_1168"/>
<protein>
    <submittedName>
        <fullName evidence="10">Methyl-accepting chemotaxis protein, putative</fullName>
    </submittedName>
</protein>
<dbReference type="PROSITE" id="PS50111">
    <property type="entry name" value="CHEMOTAXIS_TRANSDUC_2"/>
    <property type="match status" value="1"/>
</dbReference>
<feature type="compositionally biased region" description="Basic and acidic residues" evidence="5">
    <location>
        <begin position="765"/>
        <end position="778"/>
    </location>
</feature>
<feature type="domain" description="HBM" evidence="9">
    <location>
        <begin position="28"/>
        <end position="266"/>
    </location>
</feature>
<dbReference type="PANTHER" id="PTHR43531:SF11">
    <property type="entry name" value="METHYL-ACCEPTING CHEMOTAXIS PROTEIN 3"/>
    <property type="match status" value="1"/>
</dbReference>
<dbReference type="SUPFAM" id="SSF158472">
    <property type="entry name" value="HAMP domain-like"/>
    <property type="match status" value="1"/>
</dbReference>
<evidence type="ECO:0000313" key="10">
    <source>
        <dbReference type="EMBL" id="ABG30819.1"/>
    </source>
</evidence>
<dbReference type="SUPFAM" id="SSF58104">
    <property type="entry name" value="Methyl-accepting chemotaxis protein (MCP) signaling domain"/>
    <property type="match status" value="1"/>
</dbReference>
<dbReference type="eggNOG" id="COG0840">
    <property type="taxonomic scope" value="Bacteria"/>
</dbReference>
<dbReference type="CDD" id="cd11386">
    <property type="entry name" value="MCP_signal"/>
    <property type="match status" value="1"/>
</dbReference>
<feature type="transmembrane region" description="Helical" evidence="6">
    <location>
        <begin position="276"/>
        <end position="298"/>
    </location>
</feature>
<evidence type="ECO:0000256" key="4">
    <source>
        <dbReference type="SAM" id="Coils"/>
    </source>
</evidence>
<evidence type="ECO:0000256" key="6">
    <source>
        <dbReference type="SAM" id="Phobius"/>
    </source>
</evidence>
<evidence type="ECO:0000259" key="7">
    <source>
        <dbReference type="PROSITE" id="PS50111"/>
    </source>
</evidence>
<evidence type="ECO:0000259" key="8">
    <source>
        <dbReference type="PROSITE" id="PS50885"/>
    </source>
</evidence>
<dbReference type="SMART" id="SM00283">
    <property type="entry name" value="MA"/>
    <property type="match status" value="1"/>
</dbReference>
<dbReference type="GO" id="GO:0006935">
    <property type="term" value="P:chemotaxis"/>
    <property type="evidence" value="ECO:0007669"/>
    <property type="project" value="UniProtKB-KW"/>
</dbReference>
<dbReference type="GO" id="GO:0007165">
    <property type="term" value="P:signal transduction"/>
    <property type="evidence" value="ECO:0007669"/>
    <property type="project" value="UniProtKB-KW"/>
</dbReference>
<dbReference type="Proteomes" id="UP000007029">
    <property type="component" value="Chromosome"/>
</dbReference>
<dbReference type="SMART" id="SM00304">
    <property type="entry name" value="HAMP"/>
    <property type="match status" value="2"/>
</dbReference>
<dbReference type="Gene3D" id="1.10.287.950">
    <property type="entry name" value="Methyl-accepting chemotaxis protein"/>
    <property type="match status" value="1"/>
</dbReference>